<protein>
    <submittedName>
        <fullName evidence="2">Uncharacterized protein</fullName>
    </submittedName>
</protein>
<dbReference type="EMBL" id="UOFS01000026">
    <property type="protein sequence ID" value="VAW96238.1"/>
    <property type="molecule type" value="Genomic_DNA"/>
</dbReference>
<organism evidence="2">
    <name type="scientific">hydrothermal vent metagenome</name>
    <dbReference type="NCBI Taxonomy" id="652676"/>
    <lineage>
        <taxon>unclassified sequences</taxon>
        <taxon>metagenomes</taxon>
        <taxon>ecological metagenomes</taxon>
    </lineage>
</organism>
<keyword evidence="1" id="KW-0472">Membrane</keyword>
<dbReference type="AlphaFoldDB" id="A0A3B0ZRY2"/>
<accession>A0A3B0ZRY2</accession>
<name>A0A3B0ZRY2_9ZZZZ</name>
<proteinExistence type="predicted"/>
<keyword evidence="1" id="KW-0812">Transmembrane</keyword>
<evidence type="ECO:0000256" key="1">
    <source>
        <dbReference type="SAM" id="Phobius"/>
    </source>
</evidence>
<gene>
    <name evidence="2" type="ORF">MNBD_GAMMA22-1263</name>
</gene>
<keyword evidence="1" id="KW-1133">Transmembrane helix</keyword>
<reference evidence="2" key="1">
    <citation type="submission" date="2018-06" db="EMBL/GenBank/DDBJ databases">
        <authorList>
            <person name="Zhirakovskaya E."/>
        </authorList>
    </citation>
    <scope>NUCLEOTIDE SEQUENCE</scope>
</reference>
<sequence>MASLKSDKEAIALAQLALQLESPDNASVVGITPSDEELTALYEGQLDDTRRAQVMSHIANNPNVHQRWVQCVDSLAYIDEIESETNVQATSITKPSNMIVEFISNLFKNKILLGSGFSSAVVILFVILLQIQQADINIQLQLNETYSDWGNSLPQEWNTLANDQKPTPVYSSDRSYFSELKQKSDVQKILESGFKMAMTKIGSTPFKDYGISDKNLSNTTKKDFVKNFTSSEYDSLLQTGQIAALAAIQCKLDPASPRLNKLNTALTVLHKQLNRLTTDEANNLQSKMLIHENSCATAEHIINLITINSE</sequence>
<evidence type="ECO:0000313" key="2">
    <source>
        <dbReference type="EMBL" id="VAW96238.1"/>
    </source>
</evidence>
<feature type="transmembrane region" description="Helical" evidence="1">
    <location>
        <begin position="111"/>
        <end position="131"/>
    </location>
</feature>